<dbReference type="Gene3D" id="3.40.50.1000">
    <property type="entry name" value="HAD superfamily/HAD-like"/>
    <property type="match status" value="2"/>
</dbReference>
<organism evidence="1 2">
    <name type="scientific">Actinotignum urinale</name>
    <dbReference type="NCBI Taxonomy" id="190146"/>
    <lineage>
        <taxon>Bacteria</taxon>
        <taxon>Bacillati</taxon>
        <taxon>Actinomycetota</taxon>
        <taxon>Actinomycetes</taxon>
        <taxon>Actinomycetales</taxon>
        <taxon>Actinomycetaceae</taxon>
        <taxon>Actinotignum</taxon>
    </lineage>
</organism>
<gene>
    <name evidence="1" type="ORF">R6G80_05115</name>
</gene>
<proteinExistence type="predicted"/>
<dbReference type="PROSITE" id="PS01229">
    <property type="entry name" value="COF_2"/>
    <property type="match status" value="1"/>
</dbReference>
<dbReference type="SUPFAM" id="SSF56784">
    <property type="entry name" value="HAD-like"/>
    <property type="match status" value="1"/>
</dbReference>
<dbReference type="AlphaFoldDB" id="A0AAW9HYL7"/>
<dbReference type="RefSeq" id="WP_320756547.1">
    <property type="nucleotide sequence ID" value="NZ_JAWNGC010000005.1"/>
</dbReference>
<dbReference type="EC" id="3.1.3.-" evidence="1"/>
<dbReference type="GO" id="GO:0000287">
    <property type="term" value="F:magnesium ion binding"/>
    <property type="evidence" value="ECO:0007669"/>
    <property type="project" value="TreeGrafter"/>
</dbReference>
<dbReference type="InterPro" id="IPR036412">
    <property type="entry name" value="HAD-like_sf"/>
</dbReference>
<dbReference type="PANTHER" id="PTHR10000:SF8">
    <property type="entry name" value="HAD SUPERFAMILY HYDROLASE-LIKE, TYPE 3"/>
    <property type="match status" value="1"/>
</dbReference>
<dbReference type="GO" id="GO:0016791">
    <property type="term" value="F:phosphatase activity"/>
    <property type="evidence" value="ECO:0007669"/>
    <property type="project" value="TreeGrafter"/>
</dbReference>
<name>A0AAW9HYL7_9ACTO</name>
<reference evidence="1" key="1">
    <citation type="submission" date="2023-10" db="EMBL/GenBank/DDBJ databases">
        <title>Whole Genome based description of the genera Actinobaculum and Actinotignum reveals a complex phylogenetic relationship within the species included in the genus Actinotignum.</title>
        <authorList>
            <person name="Jensen C.S."/>
            <person name="Dargis R."/>
            <person name="Kemp M."/>
            <person name="Christensen J.J."/>
        </authorList>
    </citation>
    <scope>NUCLEOTIDE SEQUENCE</scope>
    <source>
        <strain evidence="1">SLA_B511</strain>
    </source>
</reference>
<dbReference type="InterPro" id="IPR023214">
    <property type="entry name" value="HAD_sf"/>
</dbReference>
<evidence type="ECO:0000313" key="1">
    <source>
        <dbReference type="EMBL" id="MDY5155104.1"/>
    </source>
</evidence>
<dbReference type="Pfam" id="PF08282">
    <property type="entry name" value="Hydrolase_3"/>
    <property type="match status" value="2"/>
</dbReference>
<sequence>MSNVRAIRAQLDNAIRETGIPRAGNELLIALDLDGTILGHNNSITARVHEAYQAHLDAGTHMIIATGRGRQSVAPIVDKLGITDTVMVCSNGNQTVLTGNATIPGIQPRTVLTETDNGLVTRHRIFNIHTMDPEALRGAVIKIGAHLPNALFAVEPIEGPRILCPSFPDGYLAPPYVRKDLEKLIIDDALRLVMITPDMPATVVRRHLGALDLPGVEWATSSSTGSGWVDIGKEGVTKATAVENLRDELGISPSATVAVGDGGNDVDMLSWANLGVAMGQAEPYVRNAARVSTAPFDENGVALLLEAMLEA</sequence>
<dbReference type="Proteomes" id="UP001281731">
    <property type="component" value="Unassembled WGS sequence"/>
</dbReference>
<dbReference type="Gene3D" id="3.30.1240.10">
    <property type="match status" value="1"/>
</dbReference>
<keyword evidence="1" id="KW-0378">Hydrolase</keyword>
<protein>
    <submittedName>
        <fullName evidence="1">HAD family hydrolase</fullName>
        <ecNumber evidence="1">3.1.3.-</ecNumber>
    </submittedName>
</protein>
<dbReference type="GO" id="GO:0005829">
    <property type="term" value="C:cytosol"/>
    <property type="evidence" value="ECO:0007669"/>
    <property type="project" value="TreeGrafter"/>
</dbReference>
<dbReference type="PANTHER" id="PTHR10000">
    <property type="entry name" value="PHOSPHOSERINE PHOSPHATASE"/>
    <property type="match status" value="1"/>
</dbReference>
<comment type="caution">
    <text evidence="1">The sequence shown here is derived from an EMBL/GenBank/DDBJ whole genome shotgun (WGS) entry which is preliminary data.</text>
</comment>
<dbReference type="EMBL" id="JAWNGC010000005">
    <property type="protein sequence ID" value="MDY5155104.1"/>
    <property type="molecule type" value="Genomic_DNA"/>
</dbReference>
<evidence type="ECO:0000313" key="2">
    <source>
        <dbReference type="Proteomes" id="UP001281731"/>
    </source>
</evidence>
<accession>A0AAW9HYL7</accession>